<dbReference type="SUPFAM" id="SSF81321">
    <property type="entry name" value="Family A G protein-coupled receptor-like"/>
    <property type="match status" value="1"/>
</dbReference>
<dbReference type="Proteomes" id="UP000663852">
    <property type="component" value="Unassembled WGS sequence"/>
</dbReference>
<evidence type="ECO:0000256" key="1">
    <source>
        <dbReference type="SAM" id="Phobius"/>
    </source>
</evidence>
<dbReference type="Gene3D" id="1.20.1070.10">
    <property type="entry name" value="Rhodopsin 7-helix transmembrane proteins"/>
    <property type="match status" value="1"/>
</dbReference>
<reference evidence="2" key="1">
    <citation type="submission" date="2021-02" db="EMBL/GenBank/DDBJ databases">
        <authorList>
            <person name="Nowell W R."/>
        </authorList>
    </citation>
    <scope>NUCLEOTIDE SEQUENCE</scope>
</reference>
<organism evidence="2 3">
    <name type="scientific">Adineta ricciae</name>
    <name type="common">Rotifer</name>
    <dbReference type="NCBI Taxonomy" id="249248"/>
    <lineage>
        <taxon>Eukaryota</taxon>
        <taxon>Metazoa</taxon>
        <taxon>Spiralia</taxon>
        <taxon>Gnathifera</taxon>
        <taxon>Rotifera</taxon>
        <taxon>Eurotatoria</taxon>
        <taxon>Bdelloidea</taxon>
        <taxon>Adinetida</taxon>
        <taxon>Adinetidae</taxon>
        <taxon>Adineta</taxon>
    </lineage>
</organism>
<evidence type="ECO:0000313" key="3">
    <source>
        <dbReference type="Proteomes" id="UP000663852"/>
    </source>
</evidence>
<evidence type="ECO:0000313" key="2">
    <source>
        <dbReference type="EMBL" id="CAF1310142.1"/>
    </source>
</evidence>
<keyword evidence="1" id="KW-0812">Transmembrane</keyword>
<proteinExistence type="predicted"/>
<protein>
    <recommendedName>
        <fullName evidence="4">G-protein coupled receptors family 1 profile domain-containing protein</fullName>
    </recommendedName>
</protein>
<name>A0A815EDB8_ADIRI</name>
<feature type="transmembrane region" description="Helical" evidence="1">
    <location>
        <begin position="188"/>
        <end position="212"/>
    </location>
</feature>
<keyword evidence="1" id="KW-0472">Membrane</keyword>
<feature type="transmembrane region" description="Helical" evidence="1">
    <location>
        <begin position="160"/>
        <end position="176"/>
    </location>
</feature>
<evidence type="ECO:0008006" key="4">
    <source>
        <dbReference type="Google" id="ProtNLM"/>
    </source>
</evidence>
<comment type="caution">
    <text evidence="2">The sequence shown here is derived from an EMBL/GenBank/DDBJ whole genome shotgun (WGS) entry which is preliminary data.</text>
</comment>
<accession>A0A815EDB8</accession>
<feature type="transmembrane region" description="Helical" evidence="1">
    <location>
        <begin position="78"/>
        <end position="97"/>
    </location>
</feature>
<feature type="transmembrane region" description="Helical" evidence="1">
    <location>
        <begin position="55"/>
        <end position="72"/>
    </location>
</feature>
<gene>
    <name evidence="2" type="ORF">EDS130_LOCUS31094</name>
</gene>
<feature type="transmembrane region" description="Helical" evidence="1">
    <location>
        <begin position="23"/>
        <end position="43"/>
    </location>
</feature>
<dbReference type="EMBL" id="CAJNOJ010000224">
    <property type="protein sequence ID" value="CAF1310142.1"/>
    <property type="molecule type" value="Genomic_DNA"/>
</dbReference>
<feature type="transmembrane region" description="Helical" evidence="1">
    <location>
        <begin position="118"/>
        <end position="140"/>
    </location>
</feature>
<keyword evidence="1" id="KW-1133">Transmembrane helix</keyword>
<sequence length="276" mass="31730">MSGSADKEEILRLQSIANFLDGYAILGLIIIGTIGNLMNIIVFLRHKKLRQMSNFIFLIMFFFSNLISLWSTRFPRSILAITSTDLLIGNILCLSCIDRYLNTSRHERLRRMMTFKRAVVITIAISLIYFIIFIPDGIYYSGSRCTASSSDLMCSSVPMVILYTFSLLTWYNLYTTRNISHSKLYRQVNLMMIVEFTVIFLGATPNFVFSIYTEITQSMIKSGLRVAQETVVRYFNFVKKYFCPQLAGITYEELTFVYDDKVAALSTCRKIVKTVS</sequence>
<dbReference type="AlphaFoldDB" id="A0A815EDB8"/>